<keyword evidence="2" id="KW-1185">Reference proteome</keyword>
<proteinExistence type="predicted"/>
<name>A0ACB9IP51_9ASTR</name>
<comment type="caution">
    <text evidence="1">The sequence shown here is derived from an EMBL/GenBank/DDBJ whole genome shotgun (WGS) entry which is preliminary data.</text>
</comment>
<reference evidence="1 2" key="2">
    <citation type="journal article" date="2022" name="Mol. Ecol. Resour.">
        <title>The genomes of chicory, endive, great burdock and yacon provide insights into Asteraceae paleo-polyploidization history and plant inulin production.</title>
        <authorList>
            <person name="Fan W."/>
            <person name="Wang S."/>
            <person name="Wang H."/>
            <person name="Wang A."/>
            <person name="Jiang F."/>
            <person name="Liu H."/>
            <person name="Zhao H."/>
            <person name="Xu D."/>
            <person name="Zhang Y."/>
        </authorList>
    </citation>
    <scope>NUCLEOTIDE SEQUENCE [LARGE SCALE GENOMIC DNA]</scope>
    <source>
        <strain evidence="2">cv. Yunnan</strain>
        <tissue evidence="1">Leaves</tissue>
    </source>
</reference>
<protein>
    <submittedName>
        <fullName evidence="1">Uncharacterized protein</fullName>
    </submittedName>
</protein>
<organism evidence="1 2">
    <name type="scientific">Smallanthus sonchifolius</name>
    <dbReference type="NCBI Taxonomy" id="185202"/>
    <lineage>
        <taxon>Eukaryota</taxon>
        <taxon>Viridiplantae</taxon>
        <taxon>Streptophyta</taxon>
        <taxon>Embryophyta</taxon>
        <taxon>Tracheophyta</taxon>
        <taxon>Spermatophyta</taxon>
        <taxon>Magnoliopsida</taxon>
        <taxon>eudicotyledons</taxon>
        <taxon>Gunneridae</taxon>
        <taxon>Pentapetalae</taxon>
        <taxon>asterids</taxon>
        <taxon>campanulids</taxon>
        <taxon>Asterales</taxon>
        <taxon>Asteraceae</taxon>
        <taxon>Asteroideae</taxon>
        <taxon>Heliantheae alliance</taxon>
        <taxon>Millerieae</taxon>
        <taxon>Smallanthus</taxon>
    </lineage>
</organism>
<accession>A0ACB9IP51</accession>
<evidence type="ECO:0000313" key="1">
    <source>
        <dbReference type="EMBL" id="KAI3809586.1"/>
    </source>
</evidence>
<reference evidence="2" key="1">
    <citation type="journal article" date="2022" name="Mol. Ecol. Resour.">
        <title>The genomes of chicory, endive, great burdock and yacon provide insights into Asteraceae palaeo-polyploidization history and plant inulin production.</title>
        <authorList>
            <person name="Fan W."/>
            <person name="Wang S."/>
            <person name="Wang H."/>
            <person name="Wang A."/>
            <person name="Jiang F."/>
            <person name="Liu H."/>
            <person name="Zhao H."/>
            <person name="Xu D."/>
            <person name="Zhang Y."/>
        </authorList>
    </citation>
    <scope>NUCLEOTIDE SEQUENCE [LARGE SCALE GENOMIC DNA]</scope>
    <source>
        <strain evidence="2">cv. Yunnan</strain>
    </source>
</reference>
<dbReference type="EMBL" id="CM042024">
    <property type="protein sequence ID" value="KAI3809586.1"/>
    <property type="molecule type" value="Genomic_DNA"/>
</dbReference>
<gene>
    <name evidence="1" type="ORF">L1987_19181</name>
</gene>
<dbReference type="Proteomes" id="UP001056120">
    <property type="component" value="Linkage Group LG07"/>
</dbReference>
<evidence type="ECO:0000313" key="2">
    <source>
        <dbReference type="Proteomes" id="UP001056120"/>
    </source>
</evidence>
<sequence length="317" mass="35182">MVLKLRSWLEGGYDEGLDRSWGDMHMIIHYMRILLESRRFFINLSVMFGYLGRDGMRPQCHSLGIRGMGGTPCTHHTTFGKREGEVHSTVGGSFGEGLEDAYMQSLLGYVWEGSGTLLTLCPSFLKEFKVSCMGNRTLHREPMKRVAKAQNIKPIMNQAQGWRIQKHKIGFKFEKSVCRGHNWEHLPDNRQSLITLEDKREITKLYLLQSAIHLRSAASTPSPVSPSLAAIVTGWKRVIHQLQPCRLVDPTGGASKSTSHADGEDLESLVVPSVGLEETQEGLAASPQPPLLPPITDVCDTNKESSGIPSVSVMCTK</sequence>